<dbReference type="KEGG" id="nde:NIDE2914"/>
<accession>D8PH77</accession>
<protein>
    <submittedName>
        <fullName evidence="1">Uncharacterized protein</fullName>
    </submittedName>
</protein>
<reference evidence="1 2" key="1">
    <citation type="journal article" date="2010" name="Proc. Natl. Acad. Sci. U.S.A.">
        <title>A Nitrospira metagenome illuminates the physiology and evolution of globally important nitrite-oxidizing bacteria.</title>
        <authorList>
            <person name="Lucker S."/>
            <person name="Wagner M."/>
            <person name="Maixner F."/>
            <person name="Pelletier E."/>
            <person name="Koch H."/>
            <person name="Vacherie B."/>
            <person name="Rattei T."/>
            <person name="Sinninghe Damste J."/>
            <person name="Spieck E."/>
            <person name="Le Paslier D."/>
            <person name="Daims H."/>
        </authorList>
    </citation>
    <scope>NUCLEOTIDE SEQUENCE [LARGE SCALE GENOMIC DNA]</scope>
</reference>
<dbReference type="Proteomes" id="UP000001660">
    <property type="component" value="Chromosome"/>
</dbReference>
<dbReference type="STRING" id="330214.NIDE2914"/>
<organism evidence="1 2">
    <name type="scientific">Nitrospira defluvii</name>
    <dbReference type="NCBI Taxonomy" id="330214"/>
    <lineage>
        <taxon>Bacteria</taxon>
        <taxon>Pseudomonadati</taxon>
        <taxon>Nitrospirota</taxon>
        <taxon>Nitrospiria</taxon>
        <taxon>Nitrospirales</taxon>
        <taxon>Nitrospiraceae</taxon>
        <taxon>Nitrospira</taxon>
    </lineage>
</organism>
<keyword evidence="2" id="KW-1185">Reference proteome</keyword>
<dbReference type="EMBL" id="FP929003">
    <property type="protein sequence ID" value="CBK42614.1"/>
    <property type="molecule type" value="Genomic_DNA"/>
</dbReference>
<proteinExistence type="predicted"/>
<dbReference type="HOGENOM" id="CLU_1183274_0_0_0"/>
<evidence type="ECO:0000313" key="2">
    <source>
        <dbReference type="Proteomes" id="UP000001660"/>
    </source>
</evidence>
<name>D8PH77_9BACT</name>
<gene>
    <name evidence="1" type="ORF">NIDE2914</name>
</gene>
<sequence>MHNLISKPGFETKFLDWQNPDELLHRSKKYIAEVGNEAFLSKGEEHEKTVQEALIASTFSCCLSRKICIGKIRMVEQGTILKDFEIEHDRSILEIEVTVAYERGYKIREAWRGGQSPEIPRYAYSGDPNDPIRLAGAIQKKTQKACNAALNTKRHLVVYSCMWGGLPNLGDLRNLCDEADRVWASVWVISGVPSSGGVGLLFNAYGFDWPMMGWLSYVNARKGGGFGGFDIYLQ</sequence>
<evidence type="ECO:0000313" key="1">
    <source>
        <dbReference type="EMBL" id="CBK42614.1"/>
    </source>
</evidence>
<dbReference type="AlphaFoldDB" id="D8PH77"/>